<dbReference type="Pfam" id="PF04299">
    <property type="entry name" value="FMN_bind_2"/>
    <property type="match status" value="1"/>
</dbReference>
<feature type="region of interest" description="Disordered" evidence="1">
    <location>
        <begin position="172"/>
        <end position="207"/>
    </location>
</feature>
<comment type="caution">
    <text evidence="2">The sequence shown here is derived from an EMBL/GenBank/DDBJ whole genome shotgun (WGS) entry which is preliminary data.</text>
</comment>
<evidence type="ECO:0000256" key="1">
    <source>
        <dbReference type="SAM" id="MobiDB-lite"/>
    </source>
</evidence>
<keyword evidence="3" id="KW-1185">Reference proteome</keyword>
<proteinExistence type="predicted"/>
<dbReference type="Gene3D" id="2.30.110.10">
    <property type="entry name" value="Electron Transport, Fmn-binding Protein, Chain A"/>
    <property type="match status" value="1"/>
</dbReference>
<dbReference type="PANTHER" id="PTHR35802:SF1">
    <property type="entry name" value="PROTEASE SYNTHASE AND SPORULATION PROTEIN PAI 2"/>
    <property type="match status" value="1"/>
</dbReference>
<dbReference type="PANTHER" id="PTHR35802">
    <property type="entry name" value="PROTEASE SYNTHASE AND SPORULATION PROTEIN PAI 2"/>
    <property type="match status" value="1"/>
</dbReference>
<accession>A0ABV8UP34</accession>
<gene>
    <name evidence="2" type="ORF">ACFOW6_12270</name>
</gene>
<evidence type="ECO:0000313" key="3">
    <source>
        <dbReference type="Proteomes" id="UP001595799"/>
    </source>
</evidence>
<name>A0ABV8UP34_9PROT</name>
<organism evidence="2 3">
    <name type="scientific">Fodinicurvata halophila</name>
    <dbReference type="NCBI Taxonomy" id="1419723"/>
    <lineage>
        <taxon>Bacteria</taxon>
        <taxon>Pseudomonadati</taxon>
        <taxon>Pseudomonadota</taxon>
        <taxon>Alphaproteobacteria</taxon>
        <taxon>Rhodospirillales</taxon>
        <taxon>Rhodovibrionaceae</taxon>
        <taxon>Fodinicurvata</taxon>
    </lineage>
</organism>
<dbReference type="RefSeq" id="WP_382422665.1">
    <property type="nucleotide sequence ID" value="NZ_JBHSCW010000007.1"/>
</dbReference>
<evidence type="ECO:0000313" key="2">
    <source>
        <dbReference type="EMBL" id="MFC4352315.1"/>
    </source>
</evidence>
<feature type="compositionally biased region" description="Basic and acidic residues" evidence="1">
    <location>
        <begin position="172"/>
        <end position="186"/>
    </location>
</feature>
<dbReference type="InterPro" id="IPR012349">
    <property type="entry name" value="Split_barrel_FMN-bd"/>
</dbReference>
<protein>
    <submittedName>
        <fullName evidence="2">FMN-binding negative transcriptional regulator</fullName>
    </submittedName>
</protein>
<dbReference type="EMBL" id="JBHSCW010000007">
    <property type="protein sequence ID" value="MFC4352315.1"/>
    <property type="molecule type" value="Genomic_DNA"/>
</dbReference>
<dbReference type="InterPro" id="IPR007396">
    <property type="entry name" value="TR_PAI2-type"/>
</dbReference>
<dbReference type="PIRSF" id="PIRSF010372">
    <property type="entry name" value="PaiB"/>
    <property type="match status" value="1"/>
</dbReference>
<reference evidence="3" key="1">
    <citation type="journal article" date="2019" name="Int. J. Syst. Evol. Microbiol.">
        <title>The Global Catalogue of Microorganisms (GCM) 10K type strain sequencing project: providing services to taxonomists for standard genome sequencing and annotation.</title>
        <authorList>
            <consortium name="The Broad Institute Genomics Platform"/>
            <consortium name="The Broad Institute Genome Sequencing Center for Infectious Disease"/>
            <person name="Wu L."/>
            <person name="Ma J."/>
        </authorList>
    </citation>
    <scope>NUCLEOTIDE SEQUENCE [LARGE SCALE GENOMIC DNA]</scope>
    <source>
        <strain evidence="3">CECT 8472</strain>
    </source>
</reference>
<dbReference type="Proteomes" id="UP001595799">
    <property type="component" value="Unassembled WGS sequence"/>
</dbReference>
<sequence length="207" mass="22801">MYTPPQFRVEDLGEIHRMMRATRLCSLVTFGAEGLQATSLPLILDSEEGERGTLYGHLARANPQWRSDIQGEALAIFTGPSAYITPAWYAAKAETGKVVPTWNYTAVHAYGTVEFFAEPEPLLAVVSRLTELHESMREQPWAVSDAPDSFVAAKLKGIVGLRLQITRLEGKAKMSQDKATEDRQRIAEGLGESGDAEDLAVADRIPR</sequence>
<dbReference type="SUPFAM" id="SSF50475">
    <property type="entry name" value="FMN-binding split barrel"/>
    <property type="match status" value="1"/>
</dbReference>